<name>A0ABD5EA28_9ACTN</name>
<accession>A0ABD5EA28</accession>
<proteinExistence type="predicted"/>
<dbReference type="RefSeq" id="WP_311677450.1">
    <property type="nucleotide sequence ID" value="NZ_JAVRER010000041.1"/>
</dbReference>
<feature type="compositionally biased region" description="Basic and acidic residues" evidence="1">
    <location>
        <begin position="192"/>
        <end position="206"/>
    </location>
</feature>
<feature type="compositionally biased region" description="Basic and acidic residues" evidence="1">
    <location>
        <begin position="35"/>
        <end position="45"/>
    </location>
</feature>
<dbReference type="Proteomes" id="UP001183607">
    <property type="component" value="Unassembled WGS sequence"/>
</dbReference>
<dbReference type="SUPFAM" id="SSF48452">
    <property type="entry name" value="TPR-like"/>
    <property type="match status" value="1"/>
</dbReference>
<feature type="region of interest" description="Disordered" evidence="1">
    <location>
        <begin position="160"/>
        <end position="206"/>
    </location>
</feature>
<feature type="region of interest" description="Disordered" evidence="1">
    <location>
        <begin position="21"/>
        <end position="82"/>
    </location>
</feature>
<feature type="compositionally biased region" description="Pro residues" evidence="1">
    <location>
        <begin position="172"/>
        <end position="185"/>
    </location>
</feature>
<dbReference type="EMBL" id="JAVRER010000041">
    <property type="protein sequence ID" value="MDT0418284.1"/>
    <property type="molecule type" value="Genomic_DNA"/>
</dbReference>
<evidence type="ECO:0000313" key="3">
    <source>
        <dbReference type="Proteomes" id="UP001183607"/>
    </source>
</evidence>
<evidence type="ECO:0008006" key="4">
    <source>
        <dbReference type="Google" id="ProtNLM"/>
    </source>
</evidence>
<evidence type="ECO:0000313" key="2">
    <source>
        <dbReference type="EMBL" id="MDT0418284.1"/>
    </source>
</evidence>
<gene>
    <name evidence="2" type="ORF">RM574_22615</name>
</gene>
<dbReference type="AlphaFoldDB" id="A0ABD5EA28"/>
<sequence length="546" mass="58403">MARSSRVSELPVSIRSQRVSFCSVGTRVAPARRAPRPDPVPHERPVMTSSAPQPLSSQEPTGQRGAASPPQHPDSPGQRVPRPNAAFRALRGRLSPGEFAARVRRAGREIGEAVSCDARYIGRVEAGEIRCPNYAYERVFLHLFPGHTLSDLGFAPRETVRGRGAARSAPPEQHPPYAPPRPGAPRPAGHRYAPDDGEPYRHDEESDVHRRAFIGSGAAAAGALATGFLGTGGTAAAAPRTPVIPGQRAGEREVAAVEDAVREIRRLDDRHGAGRIFEQAAGVLRSAHAFLDAGTARQSTSDRLHAAAGELSISVGWLAHDSGRHAEARSQYGEALAAARLADDAGLEAHAFCNSAFLARDAGHPREAVRAAQAGARAARRISAPRLLSLLALREASGRAGLADRAACEEALARAHRLYAKGPGPDDPEWLLCFYSEAELDWLEAQCWSTLGDWPRAVTHARRAASHAASRTPHLTRNQALYTAELAQNLSAADHPEEAATTGRAVLRLLHREVRSSRVDAMLRATRGRLARYGAKGEVASFLAAA</sequence>
<protein>
    <recommendedName>
        <fullName evidence="4">Tetratricopeptide repeat protein</fullName>
    </recommendedName>
</protein>
<comment type="caution">
    <text evidence="2">The sequence shown here is derived from an EMBL/GenBank/DDBJ whole genome shotgun (WGS) entry which is preliminary data.</text>
</comment>
<feature type="compositionally biased region" description="Polar residues" evidence="1">
    <location>
        <begin position="47"/>
        <end position="61"/>
    </location>
</feature>
<organism evidence="2 3">
    <name type="scientific">Streptomyces evansiae</name>
    <dbReference type="NCBI Taxonomy" id="3075535"/>
    <lineage>
        <taxon>Bacteria</taxon>
        <taxon>Bacillati</taxon>
        <taxon>Actinomycetota</taxon>
        <taxon>Actinomycetes</taxon>
        <taxon>Kitasatosporales</taxon>
        <taxon>Streptomycetaceae</taxon>
        <taxon>Streptomyces</taxon>
    </lineage>
</organism>
<dbReference type="Gene3D" id="1.25.40.10">
    <property type="entry name" value="Tetratricopeptide repeat domain"/>
    <property type="match status" value="1"/>
</dbReference>
<evidence type="ECO:0000256" key="1">
    <source>
        <dbReference type="SAM" id="MobiDB-lite"/>
    </source>
</evidence>
<reference evidence="3" key="1">
    <citation type="submission" date="2023-07" db="EMBL/GenBank/DDBJ databases">
        <title>30 novel species of actinomycetes from the DSMZ collection.</title>
        <authorList>
            <person name="Nouioui I."/>
        </authorList>
    </citation>
    <scope>NUCLEOTIDE SEQUENCE [LARGE SCALE GENOMIC DNA]</scope>
    <source>
        <strain evidence="3">DSM 41982</strain>
    </source>
</reference>
<dbReference type="InterPro" id="IPR011990">
    <property type="entry name" value="TPR-like_helical_dom_sf"/>
</dbReference>